<gene>
    <name evidence="1" type="ORF">EVAR_12944_1</name>
</gene>
<evidence type="ECO:0000313" key="2">
    <source>
        <dbReference type="Proteomes" id="UP000299102"/>
    </source>
</evidence>
<sequence length="232" mass="25935">MRLLGIRKNETGSGTDRYFFNYFNFGSLNRRKEVAASFYPNVSLSHALDCAVRNVKLSSLRSSLFARQNALLELHAQFAIMRGKKLKRLKDKLDFDIIVPSTSIYFLGDLSNRPFTLDITIIKGVAIYVGRIETLHCLDSDYFPVLLRIGTTTGGSPYSTINFTNWNRASIVLEKIDTPSVNSISDQDNGGEQRADSTGVLGPPGVASRCFRIDKSKKRSFASRESICCCRI</sequence>
<proteinExistence type="predicted"/>
<keyword evidence="2" id="KW-1185">Reference proteome</keyword>
<reference evidence="1 2" key="1">
    <citation type="journal article" date="2019" name="Commun. Biol.">
        <title>The bagworm genome reveals a unique fibroin gene that provides high tensile strength.</title>
        <authorList>
            <person name="Kono N."/>
            <person name="Nakamura H."/>
            <person name="Ohtoshi R."/>
            <person name="Tomita M."/>
            <person name="Numata K."/>
            <person name="Arakawa K."/>
        </authorList>
    </citation>
    <scope>NUCLEOTIDE SEQUENCE [LARGE SCALE GENOMIC DNA]</scope>
</reference>
<accession>A0A4C1TVV5</accession>
<comment type="caution">
    <text evidence="1">The sequence shown here is derived from an EMBL/GenBank/DDBJ whole genome shotgun (WGS) entry which is preliminary data.</text>
</comment>
<dbReference type="EMBL" id="BGZK01000093">
    <property type="protein sequence ID" value="GBP18161.1"/>
    <property type="molecule type" value="Genomic_DNA"/>
</dbReference>
<organism evidence="1 2">
    <name type="scientific">Eumeta variegata</name>
    <name type="common">Bagworm moth</name>
    <name type="synonym">Eumeta japonica</name>
    <dbReference type="NCBI Taxonomy" id="151549"/>
    <lineage>
        <taxon>Eukaryota</taxon>
        <taxon>Metazoa</taxon>
        <taxon>Ecdysozoa</taxon>
        <taxon>Arthropoda</taxon>
        <taxon>Hexapoda</taxon>
        <taxon>Insecta</taxon>
        <taxon>Pterygota</taxon>
        <taxon>Neoptera</taxon>
        <taxon>Endopterygota</taxon>
        <taxon>Lepidoptera</taxon>
        <taxon>Glossata</taxon>
        <taxon>Ditrysia</taxon>
        <taxon>Tineoidea</taxon>
        <taxon>Psychidae</taxon>
        <taxon>Oiketicinae</taxon>
        <taxon>Eumeta</taxon>
    </lineage>
</organism>
<evidence type="ECO:0000313" key="1">
    <source>
        <dbReference type="EMBL" id="GBP18161.1"/>
    </source>
</evidence>
<dbReference type="AlphaFoldDB" id="A0A4C1TVV5"/>
<dbReference type="Proteomes" id="UP000299102">
    <property type="component" value="Unassembled WGS sequence"/>
</dbReference>
<protein>
    <submittedName>
        <fullName evidence="1">Uncharacterized protein</fullName>
    </submittedName>
</protein>
<name>A0A4C1TVV5_EUMVA</name>